<dbReference type="AlphaFoldDB" id="A0A4S3LZC9"/>
<evidence type="ECO:0000313" key="3">
    <source>
        <dbReference type="EMBL" id="THD67462.1"/>
    </source>
</evidence>
<feature type="signal peptide" evidence="2">
    <location>
        <begin position="1"/>
        <end position="19"/>
    </location>
</feature>
<dbReference type="NCBIfam" id="TIGR04183">
    <property type="entry name" value="Por_Secre_tail"/>
    <property type="match status" value="1"/>
</dbReference>
<dbReference type="EMBL" id="SSMC01000002">
    <property type="protein sequence ID" value="THD67462.1"/>
    <property type="molecule type" value="Genomic_DNA"/>
</dbReference>
<evidence type="ECO:0000256" key="2">
    <source>
        <dbReference type="SAM" id="SignalP"/>
    </source>
</evidence>
<dbReference type="InterPro" id="IPR026444">
    <property type="entry name" value="Secre_tail"/>
</dbReference>
<protein>
    <submittedName>
        <fullName evidence="3">T9SS type A sorting domain-containing protein</fullName>
    </submittedName>
</protein>
<dbReference type="RefSeq" id="WP_136335667.1">
    <property type="nucleotide sequence ID" value="NZ_QXMP01000005.1"/>
</dbReference>
<reference evidence="3 4" key="1">
    <citation type="submission" date="2019-04" db="EMBL/GenBank/DDBJ databases">
        <title>Draft genome sequence of Robertkochia marina CC-AMO-30D.</title>
        <authorList>
            <person name="Hameed A."/>
            <person name="Lin S.-Y."/>
            <person name="Shahina M."/>
            <person name="Lai W.-A."/>
            <person name="Young C.-C."/>
        </authorList>
    </citation>
    <scope>NUCLEOTIDE SEQUENCE [LARGE SCALE GENOMIC DNA]</scope>
    <source>
        <strain evidence="3 4">CC-AMO-30D</strain>
    </source>
</reference>
<dbReference type="Proteomes" id="UP000305939">
    <property type="component" value="Unassembled WGS sequence"/>
</dbReference>
<accession>A0A4S3LZC9</accession>
<keyword evidence="4" id="KW-1185">Reference proteome</keyword>
<name>A0A4S3LZC9_9FLAO</name>
<organism evidence="3 4">
    <name type="scientific">Robertkochia marina</name>
    <dbReference type="NCBI Taxonomy" id="1227945"/>
    <lineage>
        <taxon>Bacteria</taxon>
        <taxon>Pseudomonadati</taxon>
        <taxon>Bacteroidota</taxon>
        <taxon>Flavobacteriia</taxon>
        <taxon>Flavobacteriales</taxon>
        <taxon>Flavobacteriaceae</taxon>
        <taxon>Robertkochia</taxon>
    </lineage>
</organism>
<dbReference type="OrthoDB" id="1110367at2"/>
<feature type="chain" id="PRO_5020434105" evidence="2">
    <location>
        <begin position="20"/>
        <end position="123"/>
    </location>
</feature>
<comment type="caution">
    <text evidence="3">The sequence shown here is derived from an EMBL/GenBank/DDBJ whole genome shotgun (WGS) entry which is preliminary data.</text>
</comment>
<keyword evidence="1 2" id="KW-0732">Signal</keyword>
<gene>
    <name evidence="3" type="ORF">E7Z59_07315</name>
</gene>
<evidence type="ECO:0000256" key="1">
    <source>
        <dbReference type="ARBA" id="ARBA00022729"/>
    </source>
</evidence>
<sequence length="123" mass="14046">MVLKLLLFVCLFSSGFLYAQQPPKGVDHKGDEPVAMWKTVKPEKLESSELMLLPSNRYLRLNLKEDLGFTKVIIQDLNGITLMEFPFDPGRDMDISELKPGNYFIKVISANKVLQGKFGKRRL</sequence>
<evidence type="ECO:0000313" key="4">
    <source>
        <dbReference type="Proteomes" id="UP000305939"/>
    </source>
</evidence>
<proteinExistence type="predicted"/>